<keyword evidence="1" id="KW-0479">Metal-binding</keyword>
<organism evidence="7 8">
    <name type="scientific">Ensete ventricosum</name>
    <name type="common">Abyssinian banana</name>
    <name type="synonym">Musa ensete</name>
    <dbReference type="NCBI Taxonomy" id="4639"/>
    <lineage>
        <taxon>Eukaryota</taxon>
        <taxon>Viridiplantae</taxon>
        <taxon>Streptophyta</taxon>
        <taxon>Embryophyta</taxon>
        <taxon>Tracheophyta</taxon>
        <taxon>Spermatophyta</taxon>
        <taxon>Magnoliopsida</taxon>
        <taxon>Liliopsida</taxon>
        <taxon>Zingiberales</taxon>
        <taxon>Musaceae</taxon>
        <taxon>Ensete</taxon>
    </lineage>
</organism>
<dbReference type="PANTHER" id="PTHR10502:SF104">
    <property type="entry name" value="ANNEXIN D1"/>
    <property type="match status" value="1"/>
</dbReference>
<dbReference type="EMBL" id="AMZH03013647">
    <property type="protein sequence ID" value="RRT48910.1"/>
    <property type="molecule type" value="Genomic_DNA"/>
</dbReference>
<keyword evidence="3 6" id="KW-0106">Calcium</keyword>
<evidence type="ECO:0000256" key="1">
    <source>
        <dbReference type="ARBA" id="ARBA00022723"/>
    </source>
</evidence>
<dbReference type="GO" id="GO:0005737">
    <property type="term" value="C:cytoplasm"/>
    <property type="evidence" value="ECO:0007669"/>
    <property type="project" value="TreeGrafter"/>
</dbReference>
<evidence type="ECO:0000256" key="6">
    <source>
        <dbReference type="RuleBase" id="RU003540"/>
    </source>
</evidence>
<evidence type="ECO:0000313" key="8">
    <source>
        <dbReference type="Proteomes" id="UP000287651"/>
    </source>
</evidence>
<dbReference type="FunFam" id="1.10.220.10:FF:000001">
    <property type="entry name" value="Annexin"/>
    <property type="match status" value="1"/>
</dbReference>
<gene>
    <name evidence="7" type="ORF">B296_00052730</name>
</gene>
<dbReference type="GO" id="GO:0009409">
    <property type="term" value="P:response to cold"/>
    <property type="evidence" value="ECO:0007669"/>
    <property type="project" value="TreeGrafter"/>
</dbReference>
<accession>A0A426YB51</accession>
<comment type="caution">
    <text evidence="7">The sequence shown here is derived from an EMBL/GenBank/DDBJ whole genome shotgun (WGS) entry which is preliminary data.</text>
</comment>
<sequence>MSTLTIPGSLPSPADDCEQLHKAFQGSSSSLFPFLRRPSTHARQRSLGFRFRSHRSDPSPGPGWGTNEGLIISVLAHRPAAHRREIRRAYAEIYGEDLLKSLDKELTRDFEVATTYLSQRAVLLWVMDAAERDAVLANEVVRKWSPGNRVLIEIAVARTADQLFAAKRAYQARFKRSLEEDVAAHTNGDFRKSEAKMLHEKIKGKDYSDEEVIRILTTRSKAQLLATFNDYKNQFGNPINKDLKSDPKNEFLSVLRAIIRCITCPERYLEKVIRLAINKMGTDEGALTRVITTRAEVDMKQIKELYYKRNNVTLYRSVKKDTTGDYEDFLLALIGHDD</sequence>
<dbReference type="FunFam" id="1.10.220.10:FF:000006">
    <property type="entry name" value="Annexin"/>
    <property type="match status" value="1"/>
</dbReference>
<dbReference type="PROSITE" id="PS51897">
    <property type="entry name" value="ANNEXIN_2"/>
    <property type="match status" value="3"/>
</dbReference>
<dbReference type="InterPro" id="IPR001464">
    <property type="entry name" value="Annexin"/>
</dbReference>
<dbReference type="InterPro" id="IPR018502">
    <property type="entry name" value="Annexin_repeat"/>
</dbReference>
<comment type="domain">
    <text evidence="6">A pair of annexin repeats may form one binding site for calcium and phospholipid.</text>
</comment>
<keyword evidence="5 6" id="KW-0111">Calcium/phospholipid-binding</keyword>
<dbReference type="Pfam" id="PF00191">
    <property type="entry name" value="Annexin"/>
    <property type="match status" value="4"/>
</dbReference>
<dbReference type="SMART" id="SM00335">
    <property type="entry name" value="ANX"/>
    <property type="match status" value="4"/>
</dbReference>
<reference evidence="7 8" key="1">
    <citation type="journal article" date="2014" name="Agronomy (Basel)">
        <title>A Draft Genome Sequence for Ensete ventricosum, the Drought-Tolerant Tree Against Hunger.</title>
        <authorList>
            <person name="Harrison J."/>
            <person name="Moore K.A."/>
            <person name="Paszkiewicz K."/>
            <person name="Jones T."/>
            <person name="Grant M."/>
            <person name="Ambacheew D."/>
            <person name="Muzemil S."/>
            <person name="Studholme D.J."/>
        </authorList>
    </citation>
    <scope>NUCLEOTIDE SEQUENCE [LARGE SCALE GENOMIC DNA]</scope>
</reference>
<dbReference type="Gene3D" id="1.10.220.10">
    <property type="entry name" value="Annexin"/>
    <property type="match status" value="4"/>
</dbReference>
<dbReference type="GO" id="GO:0009414">
    <property type="term" value="P:response to water deprivation"/>
    <property type="evidence" value="ECO:0007669"/>
    <property type="project" value="TreeGrafter"/>
</dbReference>
<proteinExistence type="inferred from homology"/>
<dbReference type="GO" id="GO:0009408">
    <property type="term" value="P:response to heat"/>
    <property type="evidence" value="ECO:0007669"/>
    <property type="project" value="TreeGrafter"/>
</dbReference>
<dbReference type="GO" id="GO:0005544">
    <property type="term" value="F:calcium-dependent phospholipid binding"/>
    <property type="evidence" value="ECO:0007669"/>
    <property type="project" value="UniProtKB-KW"/>
</dbReference>
<dbReference type="GO" id="GO:0001786">
    <property type="term" value="F:phosphatidylserine binding"/>
    <property type="evidence" value="ECO:0007669"/>
    <property type="project" value="TreeGrafter"/>
</dbReference>
<dbReference type="PRINTS" id="PR00196">
    <property type="entry name" value="ANNEXIN"/>
</dbReference>
<dbReference type="SUPFAM" id="SSF47874">
    <property type="entry name" value="Annexin"/>
    <property type="match status" value="1"/>
</dbReference>
<comment type="similarity">
    <text evidence="6">Belongs to the annexin family.</text>
</comment>
<dbReference type="Proteomes" id="UP000287651">
    <property type="component" value="Unassembled WGS sequence"/>
</dbReference>
<dbReference type="InterPro" id="IPR018252">
    <property type="entry name" value="Annexin_repeat_CS"/>
</dbReference>
<evidence type="ECO:0000313" key="7">
    <source>
        <dbReference type="EMBL" id="RRT48910.1"/>
    </source>
</evidence>
<dbReference type="PANTHER" id="PTHR10502">
    <property type="entry name" value="ANNEXIN"/>
    <property type="match status" value="1"/>
</dbReference>
<name>A0A426YB51_ENSVE</name>
<dbReference type="GO" id="GO:0005509">
    <property type="term" value="F:calcium ion binding"/>
    <property type="evidence" value="ECO:0007669"/>
    <property type="project" value="InterPro"/>
</dbReference>
<keyword evidence="2 6" id="KW-0677">Repeat</keyword>
<dbReference type="InterPro" id="IPR037104">
    <property type="entry name" value="Annexin_sf"/>
</dbReference>
<dbReference type="AlphaFoldDB" id="A0A426YB51"/>
<evidence type="ECO:0000256" key="3">
    <source>
        <dbReference type="ARBA" id="ARBA00022837"/>
    </source>
</evidence>
<dbReference type="FunFam" id="1.10.220.10:FF:000009">
    <property type="entry name" value="Annexin"/>
    <property type="match status" value="1"/>
</dbReference>
<evidence type="ECO:0000256" key="5">
    <source>
        <dbReference type="ARBA" id="ARBA00023302"/>
    </source>
</evidence>
<dbReference type="GO" id="GO:0009651">
    <property type="term" value="P:response to salt stress"/>
    <property type="evidence" value="ECO:0007669"/>
    <property type="project" value="TreeGrafter"/>
</dbReference>
<keyword evidence="4 6" id="KW-0041">Annexin</keyword>
<dbReference type="GO" id="GO:0005886">
    <property type="term" value="C:plasma membrane"/>
    <property type="evidence" value="ECO:0007669"/>
    <property type="project" value="TreeGrafter"/>
</dbReference>
<protein>
    <recommendedName>
        <fullName evidence="6">Annexin</fullName>
    </recommendedName>
</protein>
<evidence type="ECO:0000256" key="4">
    <source>
        <dbReference type="ARBA" id="ARBA00023216"/>
    </source>
</evidence>
<dbReference type="PROSITE" id="PS00223">
    <property type="entry name" value="ANNEXIN_1"/>
    <property type="match status" value="1"/>
</dbReference>
<evidence type="ECO:0000256" key="2">
    <source>
        <dbReference type="ARBA" id="ARBA00022737"/>
    </source>
</evidence>